<comment type="cofactor">
    <cofactor evidence="1">
        <name>Fe(2+)</name>
        <dbReference type="ChEBI" id="CHEBI:29033"/>
    </cofactor>
</comment>
<dbReference type="EMBL" id="GU474936">
    <property type="protein sequence ID" value="ADI19984.1"/>
    <property type="molecule type" value="Genomic_DNA"/>
</dbReference>
<dbReference type="GO" id="GO:0016706">
    <property type="term" value="F:2-oxoglutarate-dependent dioxygenase activity"/>
    <property type="evidence" value="ECO:0007669"/>
    <property type="project" value="UniProtKB-ARBA"/>
</dbReference>
<protein>
    <recommendedName>
        <fullName evidence="3">Protein involved in biosynthesis of mitomycin antibiotics/polyketide fumonisin</fullName>
    </recommendedName>
</protein>
<name>E0XZZ3_9GAMM</name>
<dbReference type="Pfam" id="PF05721">
    <property type="entry name" value="PhyH"/>
    <property type="match status" value="1"/>
</dbReference>
<accession>E0XZZ3</accession>
<evidence type="ECO:0000313" key="2">
    <source>
        <dbReference type="EMBL" id="ADI19984.1"/>
    </source>
</evidence>
<evidence type="ECO:0000256" key="1">
    <source>
        <dbReference type="ARBA" id="ARBA00001954"/>
    </source>
</evidence>
<dbReference type="Gene3D" id="2.60.120.620">
    <property type="entry name" value="q2cbj1_9rhob like domain"/>
    <property type="match status" value="1"/>
</dbReference>
<sequence length="284" mass="31377">MLRRVRGYFAYREADDRHSAAGEIETRGFALLSNVFKPSEIAALAAEINQVFDEQSRANRAGSGRTPDDDECFRYAMLNHSALSQQATANPKILAAIEPLLGEDCHIIANTAWRNPPNDASSHGGQAWHIDAGPHVPLPEGVTWPADIPHPVFAIGVHIYLKDCRLEDGPTGVLEGSQLSGKFPPPDESMNDDLAYNGKQVVPLLAHAGDVGLFVSDIWHRRMSTMEGDSGRFFLQVHYGRRDIAQRIQTTETTNHLSEQAIGRAKTTREQTLIGLHKPFFYDG</sequence>
<dbReference type="SUPFAM" id="SSF51197">
    <property type="entry name" value="Clavaminate synthase-like"/>
    <property type="match status" value="1"/>
</dbReference>
<dbReference type="AlphaFoldDB" id="E0XZZ3"/>
<organism evidence="2">
    <name type="scientific">uncultured gamma proteobacterium EB000_65A11</name>
    <dbReference type="NCBI Taxonomy" id="710972"/>
    <lineage>
        <taxon>Bacteria</taxon>
        <taxon>Pseudomonadati</taxon>
        <taxon>Pseudomonadota</taxon>
        <taxon>Gammaproteobacteria</taxon>
        <taxon>environmental samples</taxon>
    </lineage>
</organism>
<dbReference type="PANTHER" id="PTHR20883:SF48">
    <property type="entry name" value="ECTOINE DIOXYGENASE"/>
    <property type="match status" value="1"/>
</dbReference>
<evidence type="ECO:0008006" key="3">
    <source>
        <dbReference type="Google" id="ProtNLM"/>
    </source>
</evidence>
<dbReference type="GO" id="GO:0005506">
    <property type="term" value="F:iron ion binding"/>
    <property type="evidence" value="ECO:0007669"/>
    <property type="project" value="UniProtKB-ARBA"/>
</dbReference>
<proteinExistence type="predicted"/>
<reference evidence="2" key="1">
    <citation type="journal article" date="2011" name="Environ. Microbiol.">
        <title>Time-series analyses of Monterey Bay coastal microbial picoplankton using a 'genome proxy' microarray.</title>
        <authorList>
            <person name="Rich V.I."/>
            <person name="Pham V.D."/>
            <person name="Eppley J."/>
            <person name="Shi Y."/>
            <person name="DeLong E.F."/>
        </authorList>
    </citation>
    <scope>NUCLEOTIDE SEQUENCE</scope>
</reference>
<dbReference type="InterPro" id="IPR008775">
    <property type="entry name" value="Phytyl_CoA_dOase-like"/>
</dbReference>
<dbReference type="PANTHER" id="PTHR20883">
    <property type="entry name" value="PHYTANOYL-COA DIOXYGENASE DOMAIN CONTAINING 1"/>
    <property type="match status" value="1"/>
</dbReference>